<organism evidence="1 2">
    <name type="scientific">Clonostachys byssicola</name>
    <dbReference type="NCBI Taxonomy" id="160290"/>
    <lineage>
        <taxon>Eukaryota</taxon>
        <taxon>Fungi</taxon>
        <taxon>Dikarya</taxon>
        <taxon>Ascomycota</taxon>
        <taxon>Pezizomycotina</taxon>
        <taxon>Sordariomycetes</taxon>
        <taxon>Hypocreomycetidae</taxon>
        <taxon>Hypocreales</taxon>
        <taxon>Bionectriaceae</taxon>
        <taxon>Clonostachys</taxon>
    </lineage>
</organism>
<dbReference type="Proteomes" id="UP000754883">
    <property type="component" value="Unassembled WGS sequence"/>
</dbReference>
<dbReference type="AlphaFoldDB" id="A0A9N9Y3A8"/>
<protein>
    <submittedName>
        <fullName evidence="1">Uncharacterized protein</fullName>
    </submittedName>
</protein>
<keyword evidence="2" id="KW-1185">Reference proteome</keyword>
<proteinExistence type="predicted"/>
<evidence type="ECO:0000313" key="2">
    <source>
        <dbReference type="Proteomes" id="UP000754883"/>
    </source>
</evidence>
<comment type="caution">
    <text evidence="1">The sequence shown here is derived from an EMBL/GenBank/DDBJ whole genome shotgun (WGS) entry which is preliminary data.</text>
</comment>
<gene>
    <name evidence="1" type="ORF">CBYS24578_00008438</name>
</gene>
<dbReference type="EMBL" id="CABFNO020001379">
    <property type="protein sequence ID" value="CAG9983928.1"/>
    <property type="molecule type" value="Genomic_DNA"/>
</dbReference>
<accession>A0A9N9Y3A8</accession>
<name>A0A9N9Y3A8_9HYPO</name>
<evidence type="ECO:0000313" key="1">
    <source>
        <dbReference type="EMBL" id="CAG9983928.1"/>
    </source>
</evidence>
<sequence>MDDGMLLIHPPASLFGSAAHAVVERLEISTAACHCDIPRLSAPCDASGQKASQNAAYACGPGCDVPDWASSKAPAQANCHPTRYFIRIRADRQTSHRLSTATATVPLMKAQRKWLASWTNS</sequence>
<reference evidence="1" key="1">
    <citation type="submission" date="2021-10" db="EMBL/GenBank/DDBJ databases">
        <authorList>
            <person name="Piombo E."/>
        </authorList>
    </citation>
    <scope>NUCLEOTIDE SEQUENCE</scope>
</reference>